<dbReference type="Proteomes" id="UP000189883">
    <property type="component" value="Chromosome"/>
</dbReference>
<dbReference type="EMBL" id="CP011859">
    <property type="protein sequence ID" value="AQY23128.1"/>
    <property type="molecule type" value="Genomic_DNA"/>
</dbReference>
<evidence type="ECO:0000313" key="2">
    <source>
        <dbReference type="EMBL" id="AQY23128.1"/>
    </source>
</evidence>
<keyword evidence="1" id="KW-1133">Transmembrane helix</keyword>
<reference evidence="2 4" key="1">
    <citation type="submission" date="2015-06" db="EMBL/GenBank/DDBJ databases">
        <title>R. anatipestifer strain HXb2 is the most virulent strain so far, and the genome sequence would help us uncover the pathogenesis.</title>
        <authorList>
            <person name="Hu Q."/>
            <person name="Qi J."/>
            <person name="Bo H."/>
            <person name="Liu G."/>
            <person name="Tao M."/>
            <person name="Ding Y."/>
            <person name="Xue Y."/>
        </authorList>
    </citation>
    <scope>NUCLEOTIDE SEQUENCE [LARGE SCALE GENOMIC DNA]</scope>
    <source>
        <strain evidence="2 4">HXb2</strain>
    </source>
</reference>
<dbReference type="RefSeq" id="WP_014938898.1">
    <property type="nucleotide sequence ID" value="NZ_CP011859.1"/>
</dbReference>
<dbReference type="AlphaFoldDB" id="A0A1S7DVM7"/>
<sequence>MENYFVATFALGLSYFIGYSFMESVNSILEAKRMEDDLKKCNDNAEKKYKFTISLPYLAMLHKYL</sequence>
<keyword evidence="1" id="KW-0472">Membrane</keyword>
<reference evidence="3" key="2">
    <citation type="submission" date="2023-01" db="EMBL/GenBank/DDBJ databases">
        <title>Genome-based studies on antimicrobial resistance profiles of Riemerella anatipestifer in China, 1994 to 2021.</title>
        <authorList>
            <person name="Yang Z."/>
            <person name="Zhu D."/>
        </authorList>
    </citation>
    <scope>NUCLEOTIDE SEQUENCE</scope>
    <source>
        <strain evidence="3">RCAD1218</strain>
    </source>
</reference>
<feature type="transmembrane region" description="Helical" evidence="1">
    <location>
        <begin position="6"/>
        <end position="29"/>
    </location>
</feature>
<name>A0A1S7DVM7_RIEAN</name>
<evidence type="ECO:0000313" key="3">
    <source>
        <dbReference type="EMBL" id="MDY3512859.1"/>
    </source>
</evidence>
<organism evidence="2 4">
    <name type="scientific">Riemerella anatipestifer</name>
    <name type="common">Moraxella anatipestifer</name>
    <dbReference type="NCBI Taxonomy" id="34085"/>
    <lineage>
        <taxon>Bacteria</taxon>
        <taxon>Pseudomonadati</taxon>
        <taxon>Bacteroidota</taxon>
        <taxon>Flavobacteriia</taxon>
        <taxon>Flavobacteriales</taxon>
        <taxon>Weeksellaceae</taxon>
        <taxon>Riemerella</taxon>
    </lineage>
</organism>
<gene>
    <name evidence="2" type="ORF">AB406_2191</name>
    <name evidence="3" type="ORF">PG303_06505</name>
</gene>
<accession>A0A1S7DVM7</accession>
<evidence type="ECO:0000256" key="1">
    <source>
        <dbReference type="SAM" id="Phobius"/>
    </source>
</evidence>
<protein>
    <submittedName>
        <fullName evidence="2">Uncharacterized protein</fullName>
    </submittedName>
</protein>
<keyword evidence="1" id="KW-0812">Transmembrane</keyword>
<dbReference type="Proteomes" id="UP001284033">
    <property type="component" value="Unassembled WGS sequence"/>
</dbReference>
<evidence type="ECO:0000313" key="4">
    <source>
        <dbReference type="Proteomes" id="UP000189883"/>
    </source>
</evidence>
<proteinExistence type="predicted"/>
<dbReference type="EMBL" id="JAQZHK010000004">
    <property type="protein sequence ID" value="MDY3512859.1"/>
    <property type="molecule type" value="Genomic_DNA"/>
</dbReference>